<dbReference type="InterPro" id="IPR015943">
    <property type="entry name" value="WD40/YVTN_repeat-like_dom_sf"/>
</dbReference>
<dbReference type="EMBL" id="DS268441">
    <property type="protein sequence ID" value="EFP00968.1"/>
    <property type="molecule type" value="Genomic_DNA"/>
</dbReference>
<dbReference type="OMA" id="QCYYILD"/>
<evidence type="ECO:0000313" key="9">
    <source>
        <dbReference type="Proteomes" id="UP000008281"/>
    </source>
</evidence>
<dbReference type="InterPro" id="IPR001680">
    <property type="entry name" value="WD40_rpt"/>
</dbReference>
<reference evidence="8" key="1">
    <citation type="submission" date="2007-07" db="EMBL/GenBank/DDBJ databases">
        <title>PCAP assembly of the Caenorhabditis remanei genome.</title>
        <authorList>
            <consortium name="The Caenorhabditis remanei Sequencing Consortium"/>
            <person name="Wilson R.K."/>
        </authorList>
    </citation>
    <scope>NUCLEOTIDE SEQUENCE [LARGE SCALE GENOMIC DNA]</scope>
    <source>
        <strain evidence="8">PB4641</strain>
    </source>
</reference>
<comment type="subcellular location">
    <subcellularLocation>
        <location evidence="1">Cytoplasm</location>
    </subcellularLocation>
</comment>
<evidence type="ECO:0000256" key="7">
    <source>
        <dbReference type="ARBA" id="ARBA00040154"/>
    </source>
</evidence>
<dbReference type="SUPFAM" id="SSF50998">
    <property type="entry name" value="Quinoprotein alcohol dehydrogenase-like"/>
    <property type="match status" value="1"/>
</dbReference>
<keyword evidence="2" id="KW-0963">Cytoplasm</keyword>
<dbReference type="PANTHER" id="PTHR14344:SF3">
    <property type="entry name" value="WD REPEAT-CONTAINING PROTEIN 6"/>
    <property type="match status" value="1"/>
</dbReference>
<keyword evidence="4" id="KW-0819">tRNA processing</keyword>
<evidence type="ECO:0000256" key="3">
    <source>
        <dbReference type="ARBA" id="ARBA00022574"/>
    </source>
</evidence>
<dbReference type="GO" id="GO:0005737">
    <property type="term" value="C:cytoplasm"/>
    <property type="evidence" value="ECO:0007669"/>
    <property type="project" value="UniProtKB-SubCell"/>
</dbReference>
<evidence type="ECO:0000256" key="2">
    <source>
        <dbReference type="ARBA" id="ARBA00022490"/>
    </source>
</evidence>
<dbReference type="KEGG" id="crq:GCK72_001444"/>
<dbReference type="SMART" id="SM00320">
    <property type="entry name" value="WD40"/>
    <property type="match status" value="4"/>
</dbReference>
<dbReference type="InterPro" id="IPR036322">
    <property type="entry name" value="WD40_repeat_dom_sf"/>
</dbReference>
<dbReference type="Proteomes" id="UP000008281">
    <property type="component" value="Unassembled WGS sequence"/>
</dbReference>
<dbReference type="InterPro" id="IPR051973">
    <property type="entry name" value="tRNA_Anticodon_Mtase-Reg"/>
</dbReference>
<proteinExistence type="inferred from homology"/>
<dbReference type="CTD" id="9802938"/>
<dbReference type="HOGENOM" id="CLU_333514_0_0_1"/>
<evidence type="ECO:0000313" key="8">
    <source>
        <dbReference type="EMBL" id="EFP00968.1"/>
    </source>
</evidence>
<dbReference type="GO" id="GO:0030488">
    <property type="term" value="P:tRNA methylation"/>
    <property type="evidence" value="ECO:0007669"/>
    <property type="project" value="TreeGrafter"/>
</dbReference>
<dbReference type="OrthoDB" id="5594999at2759"/>
<accession>E3MFD9</accession>
<sequence>MEHLGEYPLLLDHIIQSEISAELLLDDKVITCAKFDQKYAEHVDNRLEEEFPEHIIGCKELDEDDKIVTVTSRNTLTIRKCSDLDIESTIQCDYFATSICSLIHGDSVASCHVFFGSVIGDLIDWKPNKDKKPVMRKGHKGMIFSIVTDETRIFTISDDRTVRMWLISDREGGPICTVFGHTARPFAISIDTVHFTIYTGGIEQTLFCWKYDNDSIKLFQKIPLSFGVIRKITKIDNNLLAISSQNGDLLKIRINENPYVLEILKEDVVNFAHLKDRLVILTSKNELFVYDSGLMDRIVFRSKEMKHMASSEESVVAWKDKIMILISEGSVTRLTLSMNIISISVYMNYVTIKTIDGYIQVYDFYDPEHLRCLNRFRLKNAAMIPSVTSVAHRTLIIGTTHGEIYHSDLRNDTDKVLLSLTRQDSYEIFGGKEVTCIHPIPKTTMFMTLGKTGIWSTMRVTPEDTVKVMNSRSFSAASRVAWPSKFIEWKNGQELLIAGFYGTSLVIWNSTTGLPVSEIYCGGGHRIWQLNPSSSDEHSFNFDYIRETEYCRQKIDFTEKVSLISTAHSSTIFAASGSENYLVTVSLDGHLSIGTNKGNPILTMFVGENLLSTDVYENHGEKQSEVFVLTGGGKSKFSVFRFQPDDLKKYNVFWLRSVARPDEGRIVAVKTCRLQNQNYFIASYSSGVIEIFKISKDDNNLESTSRIEIEDSLGIGAKMDYCEKDGKLFVGTSGSYVLAYILKENGRLEEENKLKLSDRSGVTSIAISPDGSAHFVGCDSGHVYQCHATETTKIHSHLSTVVGIVVDKNDLVHSTSLDCVVLTSYEPSEFHLRKPTIIDMPNGMVRTGESTIIVVGDGIQIMKKF</sequence>
<evidence type="ECO:0000256" key="6">
    <source>
        <dbReference type="ARBA" id="ARBA00038255"/>
    </source>
</evidence>
<gene>
    <name evidence="8" type="ORF">CRE_20691</name>
</gene>
<keyword evidence="3" id="KW-0853">WD repeat</keyword>
<evidence type="ECO:0000256" key="5">
    <source>
        <dbReference type="ARBA" id="ARBA00022737"/>
    </source>
</evidence>
<evidence type="ECO:0000256" key="1">
    <source>
        <dbReference type="ARBA" id="ARBA00004496"/>
    </source>
</evidence>
<dbReference type="PANTHER" id="PTHR14344">
    <property type="entry name" value="WD REPEAT PROTEIN"/>
    <property type="match status" value="1"/>
</dbReference>
<dbReference type="eggNOG" id="KOG0974">
    <property type="taxonomic scope" value="Eukaryota"/>
</dbReference>
<comment type="similarity">
    <text evidence="6">Belongs to the WD repeat WDR6 family.</text>
</comment>
<evidence type="ECO:0000256" key="4">
    <source>
        <dbReference type="ARBA" id="ARBA00022694"/>
    </source>
</evidence>
<protein>
    <recommendedName>
        <fullName evidence="7">tRNA (34-2'-O)-methyltransferase regulator WDR6</fullName>
    </recommendedName>
</protein>
<dbReference type="AlphaFoldDB" id="E3MFD9"/>
<dbReference type="RefSeq" id="XP_003105070.2">
    <property type="nucleotide sequence ID" value="XM_003105022.2"/>
</dbReference>
<dbReference type="GeneID" id="9802938"/>
<dbReference type="InterPro" id="IPR011047">
    <property type="entry name" value="Quinoprotein_ADH-like_sf"/>
</dbReference>
<keyword evidence="5" id="KW-0677">Repeat</keyword>
<name>E3MFD9_CAERE</name>
<dbReference type="Gene3D" id="2.130.10.10">
    <property type="entry name" value="YVTN repeat-like/Quinoprotein amine dehydrogenase"/>
    <property type="match status" value="3"/>
</dbReference>
<keyword evidence="9" id="KW-1185">Reference proteome</keyword>
<dbReference type="InParanoid" id="E3MFD9"/>
<organism evidence="9">
    <name type="scientific">Caenorhabditis remanei</name>
    <name type="common">Caenorhabditis vulgaris</name>
    <dbReference type="NCBI Taxonomy" id="31234"/>
    <lineage>
        <taxon>Eukaryota</taxon>
        <taxon>Metazoa</taxon>
        <taxon>Ecdysozoa</taxon>
        <taxon>Nematoda</taxon>
        <taxon>Chromadorea</taxon>
        <taxon>Rhabditida</taxon>
        <taxon>Rhabditina</taxon>
        <taxon>Rhabditomorpha</taxon>
        <taxon>Rhabditoidea</taxon>
        <taxon>Rhabditidae</taxon>
        <taxon>Peloderinae</taxon>
        <taxon>Caenorhabditis</taxon>
    </lineage>
</organism>
<dbReference type="STRING" id="31234.E3MFD9"/>
<dbReference type="SUPFAM" id="SSF50978">
    <property type="entry name" value="WD40 repeat-like"/>
    <property type="match status" value="1"/>
</dbReference>
<dbReference type="FunCoup" id="E3MFD9">
    <property type="interactions" value="112"/>
</dbReference>